<evidence type="ECO:0000313" key="5">
    <source>
        <dbReference type="Proteomes" id="UP001287445"/>
    </source>
</evidence>
<dbReference type="InterPro" id="IPR004482">
    <property type="entry name" value="Mg_chelat-rel"/>
</dbReference>
<dbReference type="InterPro" id="IPR003593">
    <property type="entry name" value="AAA+_ATPase"/>
</dbReference>
<dbReference type="Pfam" id="PF13541">
    <property type="entry name" value="ChlI"/>
    <property type="match status" value="1"/>
</dbReference>
<dbReference type="Pfam" id="PF13335">
    <property type="entry name" value="Mg_chelatase_C"/>
    <property type="match status" value="1"/>
</dbReference>
<dbReference type="Gene3D" id="3.30.230.10">
    <property type="match status" value="1"/>
</dbReference>
<dbReference type="SMART" id="SM00382">
    <property type="entry name" value="AAA"/>
    <property type="match status" value="1"/>
</dbReference>
<gene>
    <name evidence="4" type="ORF">SGN30_15255</name>
</gene>
<feature type="compositionally biased region" description="Acidic residues" evidence="2">
    <location>
        <begin position="192"/>
        <end position="210"/>
    </location>
</feature>
<evidence type="ECO:0000259" key="3">
    <source>
        <dbReference type="SMART" id="SM00382"/>
    </source>
</evidence>
<evidence type="ECO:0000256" key="2">
    <source>
        <dbReference type="SAM" id="MobiDB-lite"/>
    </source>
</evidence>
<dbReference type="NCBIfam" id="TIGR00368">
    <property type="entry name" value="YifB family Mg chelatase-like AAA ATPase"/>
    <property type="match status" value="1"/>
</dbReference>
<dbReference type="InterPro" id="IPR020568">
    <property type="entry name" value="Ribosomal_Su5_D2-typ_SF"/>
</dbReference>
<dbReference type="SUPFAM" id="SSF54211">
    <property type="entry name" value="Ribosomal protein S5 domain 2-like"/>
    <property type="match status" value="1"/>
</dbReference>
<proteinExistence type="inferred from homology"/>
<sequence length="552" mass="58405">MGLALVQSRALLGLAAPRVTVEVHLANGLPSFTLVGLADVEVKEARERVRSALLNSGLEFPSNKRIIVNLAPADLPKDSGRFDLPIALGILAASGQINGDALAEYEFAGELSLSGALRPVRGALATALALHRQQDGARLVLPPGSAQEAAFVPSAQVFCAHHLLDVVRRFITRSANALVQMEQDTDGACCSDESEDTGETGETDETDETDALPAAGDTQTCPGPGWHAVQPQPAAPVRSSLDLAEVRGQAQARRALEIAAAGGHGLLLVGPPGSGKSMLAQRFADLLPPMSDDEALEAAAIASLAGRFTPERWRQRPTASPHHTASAVALVGGGSPPRPGEISQSHQGVLFLDEFPEFARSALEALREPLETGQITIARAAQRCEFPARFQLVAAMNPCPCGHWGSTVQRCRCTPDKVARYQARISGPLLDRIDLHVEVGALPPQELLAARSGETSEAVRERVVQARALAVQRQGSANHQLQGQALDDHLGLSPEALTFAHKAAARLGWSARSTHRALKVARTIADLAGSAAVETGHVAEAMQYRRVLRLPS</sequence>
<feature type="domain" description="AAA+ ATPase" evidence="3">
    <location>
        <begin position="262"/>
        <end position="443"/>
    </location>
</feature>
<dbReference type="PANTHER" id="PTHR32039">
    <property type="entry name" value="MAGNESIUM-CHELATASE SUBUNIT CHLI"/>
    <property type="match status" value="1"/>
</dbReference>
<dbReference type="GO" id="GO:0005524">
    <property type="term" value="F:ATP binding"/>
    <property type="evidence" value="ECO:0007669"/>
    <property type="project" value="InterPro"/>
</dbReference>
<dbReference type="RefSeq" id="WP_319074053.1">
    <property type="nucleotide sequence ID" value="NZ_JAWWMZ010000005.1"/>
</dbReference>
<dbReference type="Proteomes" id="UP001287445">
    <property type="component" value="Unassembled WGS sequence"/>
</dbReference>
<dbReference type="InterPro" id="IPR045006">
    <property type="entry name" value="CHLI-like"/>
</dbReference>
<dbReference type="SUPFAM" id="SSF52540">
    <property type="entry name" value="P-loop containing nucleoside triphosphate hydrolases"/>
    <property type="match status" value="1"/>
</dbReference>
<dbReference type="InterPro" id="IPR027417">
    <property type="entry name" value="P-loop_NTPase"/>
</dbReference>
<organism evidence="4 5">
    <name type="scientific">Delftia acidovorans</name>
    <name type="common">Pseudomonas acidovorans</name>
    <name type="synonym">Comamonas acidovorans</name>
    <dbReference type="NCBI Taxonomy" id="80866"/>
    <lineage>
        <taxon>Bacteria</taxon>
        <taxon>Pseudomonadati</taxon>
        <taxon>Pseudomonadota</taxon>
        <taxon>Betaproteobacteria</taxon>
        <taxon>Burkholderiales</taxon>
        <taxon>Comamonadaceae</taxon>
        <taxon>Delftia</taxon>
    </lineage>
</organism>
<dbReference type="InterPro" id="IPR000523">
    <property type="entry name" value="Mg_chelatse_chII-like_cat_dom"/>
</dbReference>
<dbReference type="PANTHER" id="PTHR32039:SF7">
    <property type="entry name" value="COMPETENCE PROTEIN COMM"/>
    <property type="match status" value="1"/>
</dbReference>
<dbReference type="AlphaFoldDB" id="A0AAJ2QYR8"/>
<comment type="caution">
    <text evidence="4">The sequence shown here is derived from an EMBL/GenBank/DDBJ whole genome shotgun (WGS) entry which is preliminary data.</text>
</comment>
<dbReference type="CDD" id="cd00009">
    <property type="entry name" value="AAA"/>
    <property type="match status" value="1"/>
</dbReference>
<name>A0AAJ2QYR8_DELAC</name>
<dbReference type="EMBL" id="JAWWMZ010000005">
    <property type="protein sequence ID" value="MDX4954770.1"/>
    <property type="molecule type" value="Genomic_DNA"/>
</dbReference>
<dbReference type="Pfam" id="PF01078">
    <property type="entry name" value="Mg_chelatase"/>
    <property type="match status" value="1"/>
</dbReference>
<dbReference type="InterPro" id="IPR025158">
    <property type="entry name" value="Mg_chelat-rel_C"/>
</dbReference>
<dbReference type="InterPro" id="IPR014721">
    <property type="entry name" value="Ribsml_uS5_D2-typ_fold_subgr"/>
</dbReference>
<feature type="region of interest" description="Disordered" evidence="2">
    <location>
        <begin position="183"/>
        <end position="236"/>
    </location>
</feature>
<evidence type="ECO:0000313" key="4">
    <source>
        <dbReference type="EMBL" id="MDX4954770.1"/>
    </source>
</evidence>
<reference evidence="4" key="1">
    <citation type="submission" date="2023-11" db="EMBL/GenBank/DDBJ databases">
        <title>Identification and selenium tolerance of Delftia acidovorans R3-25.</title>
        <authorList>
            <person name="Zhang S."/>
            <person name="Liu Y."/>
            <person name="Guo Y."/>
        </authorList>
    </citation>
    <scope>NUCLEOTIDE SEQUENCE</scope>
    <source>
        <strain evidence="4">R3-25</strain>
    </source>
</reference>
<comment type="similarity">
    <text evidence="1">Belongs to the Mg-chelatase subunits D/I family. ComM subfamily.</text>
</comment>
<protein>
    <submittedName>
        <fullName evidence="4">YifB family Mg chelatase-like AAA ATPase</fullName>
    </submittedName>
</protein>
<dbReference type="Gene3D" id="3.40.50.300">
    <property type="entry name" value="P-loop containing nucleotide triphosphate hydrolases"/>
    <property type="match status" value="1"/>
</dbReference>
<accession>A0AAJ2QYR8</accession>
<evidence type="ECO:0000256" key="1">
    <source>
        <dbReference type="ARBA" id="ARBA00006354"/>
    </source>
</evidence>